<proteinExistence type="predicted"/>
<keyword evidence="1" id="KW-0472">Membrane</keyword>
<evidence type="ECO:0000256" key="1">
    <source>
        <dbReference type="SAM" id="Phobius"/>
    </source>
</evidence>
<dbReference type="AlphaFoldDB" id="A0A1G4MD92"/>
<evidence type="ECO:0000313" key="2">
    <source>
        <dbReference type="EMBL" id="SCW01829.1"/>
    </source>
</evidence>
<keyword evidence="3" id="KW-1185">Reference proteome</keyword>
<gene>
    <name evidence="2" type="ORF">LAFE_0E08174G</name>
</gene>
<sequence length="278" mass="31405">MRINVTLPLKWAQWWVYILSIAMVNLVIILPLSGLLFHDFYTRLIPPDTVQKIPFSIGSKTSQLVDGNTIFRFRLKRLSSETAILPQVIDNGLTQDVSLRSDIPYNFDLKLNIFCLNTSPGLNIKEGTITVSASSKKNWMDSVIFQKTVLLSCANTNDIIALGEAGSLSSTFSQRVQKELVNSFFWEDYVLDHDVQNVVVSLKFAEGSYFIVDAESSELKFSMNLNHSLRNLMLRWKKLTHVVGILVFNLVVLFFFVVGFLISFMRVGNVPQAAKKSA</sequence>
<accession>A0A1G4MD92</accession>
<dbReference type="CDD" id="cd23994">
    <property type="entry name" value="Seipin_Sei1_like"/>
    <property type="match status" value="1"/>
</dbReference>
<feature type="transmembrane region" description="Helical" evidence="1">
    <location>
        <begin position="14"/>
        <end position="37"/>
    </location>
</feature>
<dbReference type="Proteomes" id="UP000190831">
    <property type="component" value="Chromosome E"/>
</dbReference>
<reference evidence="3" key="1">
    <citation type="submission" date="2016-03" db="EMBL/GenBank/DDBJ databases">
        <authorList>
            <person name="Devillers H."/>
        </authorList>
    </citation>
    <scope>NUCLEOTIDE SEQUENCE [LARGE SCALE GENOMIC DNA]</scope>
</reference>
<keyword evidence="1" id="KW-1133">Transmembrane helix</keyword>
<dbReference type="OrthoDB" id="4053690at2759"/>
<name>A0A1G4MD92_LACFM</name>
<dbReference type="STRING" id="4955.A0A1G4MD92"/>
<feature type="transmembrane region" description="Helical" evidence="1">
    <location>
        <begin position="239"/>
        <end position="262"/>
    </location>
</feature>
<evidence type="ECO:0000313" key="3">
    <source>
        <dbReference type="Proteomes" id="UP000190831"/>
    </source>
</evidence>
<dbReference type="OMA" id="FLQWSSY"/>
<dbReference type="EMBL" id="LT598488">
    <property type="protein sequence ID" value="SCW01829.1"/>
    <property type="molecule type" value="Genomic_DNA"/>
</dbReference>
<keyword evidence="1" id="KW-0812">Transmembrane</keyword>
<protein>
    <submittedName>
        <fullName evidence="2">LAFE_0E08174g1_1</fullName>
    </submittedName>
</protein>
<organism evidence="2 3">
    <name type="scientific">Lachancea fermentati</name>
    <name type="common">Zygosaccharomyces fermentati</name>
    <dbReference type="NCBI Taxonomy" id="4955"/>
    <lineage>
        <taxon>Eukaryota</taxon>
        <taxon>Fungi</taxon>
        <taxon>Dikarya</taxon>
        <taxon>Ascomycota</taxon>
        <taxon>Saccharomycotina</taxon>
        <taxon>Saccharomycetes</taxon>
        <taxon>Saccharomycetales</taxon>
        <taxon>Saccharomycetaceae</taxon>
        <taxon>Lachancea</taxon>
    </lineage>
</organism>